<evidence type="ECO:0000313" key="19">
    <source>
        <dbReference type="EMBL" id="PSN59625.1"/>
    </source>
</evidence>
<keyword evidence="7 16" id="KW-0812">Transmembrane</keyword>
<dbReference type="InterPro" id="IPR052337">
    <property type="entry name" value="SAT4-like"/>
</dbReference>
<dbReference type="PANTHER" id="PTHR33048">
    <property type="entry name" value="PTH11-LIKE INTEGRAL MEMBRANE PROTEIN (AFU_ORTHOLOGUE AFUA_5G11245)"/>
    <property type="match status" value="1"/>
</dbReference>
<comment type="similarity">
    <text evidence="13">Belongs to the SAT4 family.</text>
</comment>
<keyword evidence="12" id="KW-0449">Lipoprotein</keyword>
<evidence type="ECO:0000256" key="10">
    <source>
        <dbReference type="ARBA" id="ARBA00023136"/>
    </source>
</evidence>
<dbReference type="PROSITE" id="PS52012">
    <property type="entry name" value="CFEM"/>
    <property type="match status" value="1"/>
</dbReference>
<keyword evidence="9 16" id="KW-1133">Transmembrane helix</keyword>
<accession>A0A2T2N2E8</accession>
<dbReference type="GO" id="GO:0005576">
    <property type="term" value="C:extracellular region"/>
    <property type="evidence" value="ECO:0007669"/>
    <property type="project" value="UniProtKB-SubCell"/>
</dbReference>
<evidence type="ECO:0000256" key="12">
    <source>
        <dbReference type="ARBA" id="ARBA00023288"/>
    </source>
</evidence>
<evidence type="ECO:0000259" key="18">
    <source>
        <dbReference type="PROSITE" id="PS52012"/>
    </source>
</evidence>
<reference evidence="19 20" key="1">
    <citation type="journal article" date="2018" name="Front. Microbiol.">
        <title>Genome-Wide Analysis of Corynespora cassiicola Leaf Fall Disease Putative Effectors.</title>
        <authorList>
            <person name="Lopez D."/>
            <person name="Ribeiro S."/>
            <person name="Label P."/>
            <person name="Fumanal B."/>
            <person name="Venisse J.S."/>
            <person name="Kohler A."/>
            <person name="de Oliveira R.R."/>
            <person name="Labutti K."/>
            <person name="Lipzen A."/>
            <person name="Lail K."/>
            <person name="Bauer D."/>
            <person name="Ohm R.A."/>
            <person name="Barry K.W."/>
            <person name="Spatafora J."/>
            <person name="Grigoriev I.V."/>
            <person name="Martin F.M."/>
            <person name="Pujade-Renaud V."/>
        </authorList>
    </citation>
    <scope>NUCLEOTIDE SEQUENCE [LARGE SCALE GENOMIC DNA]</scope>
    <source>
        <strain evidence="19 20">Philippines</strain>
    </source>
</reference>
<feature type="region of interest" description="Disordered" evidence="15">
    <location>
        <begin position="368"/>
        <end position="407"/>
    </location>
</feature>
<evidence type="ECO:0000256" key="13">
    <source>
        <dbReference type="ARBA" id="ARBA00038359"/>
    </source>
</evidence>
<dbReference type="Pfam" id="PF05730">
    <property type="entry name" value="CFEM"/>
    <property type="match status" value="1"/>
</dbReference>
<name>A0A2T2N2E8_CORCC</name>
<evidence type="ECO:0000256" key="8">
    <source>
        <dbReference type="ARBA" id="ARBA00022729"/>
    </source>
</evidence>
<evidence type="ECO:0000256" key="6">
    <source>
        <dbReference type="ARBA" id="ARBA00022622"/>
    </source>
</evidence>
<evidence type="ECO:0000256" key="7">
    <source>
        <dbReference type="ARBA" id="ARBA00022692"/>
    </source>
</evidence>
<feature type="region of interest" description="Disordered" evidence="15">
    <location>
        <begin position="436"/>
        <end position="462"/>
    </location>
</feature>
<dbReference type="Proteomes" id="UP000240883">
    <property type="component" value="Unassembled WGS sequence"/>
</dbReference>
<dbReference type="AlphaFoldDB" id="A0A2T2N2E8"/>
<feature type="disulfide bond" evidence="14">
    <location>
        <begin position="35"/>
        <end position="75"/>
    </location>
</feature>
<dbReference type="Pfam" id="PF20684">
    <property type="entry name" value="Fung_rhodopsin"/>
    <property type="match status" value="1"/>
</dbReference>
<feature type="transmembrane region" description="Helical" evidence="16">
    <location>
        <begin position="343"/>
        <end position="363"/>
    </location>
</feature>
<protein>
    <recommendedName>
        <fullName evidence="18">CFEM domain-containing protein</fullName>
    </recommendedName>
</protein>
<dbReference type="InterPro" id="IPR008427">
    <property type="entry name" value="Extracellular_membr_CFEM_dom"/>
</dbReference>
<feature type="binding site" description="axial binding residue" evidence="14">
    <location>
        <position position="53"/>
    </location>
    <ligand>
        <name>heme</name>
        <dbReference type="ChEBI" id="CHEBI:30413"/>
    </ligand>
    <ligandPart>
        <name>Fe</name>
        <dbReference type="ChEBI" id="CHEBI:18248"/>
    </ligandPart>
</feature>
<proteinExistence type="inferred from homology"/>
<keyword evidence="10 16" id="KW-0472">Membrane</keyword>
<dbReference type="PANTHER" id="PTHR33048:SF143">
    <property type="entry name" value="EXTRACELLULAR MEMBRANE PROTEIN CFEM DOMAIN-CONTAINING PROTEIN-RELATED"/>
    <property type="match status" value="1"/>
</dbReference>
<feature type="compositionally biased region" description="Polar residues" evidence="15">
    <location>
        <begin position="393"/>
        <end position="405"/>
    </location>
</feature>
<dbReference type="OrthoDB" id="2496787at2759"/>
<feature type="disulfide bond" evidence="14">
    <location>
        <begin position="58"/>
        <end position="91"/>
    </location>
</feature>
<evidence type="ECO:0000313" key="20">
    <source>
        <dbReference type="Proteomes" id="UP000240883"/>
    </source>
</evidence>
<keyword evidence="14" id="KW-0479">Metal-binding</keyword>
<dbReference type="EMBL" id="KZ678154">
    <property type="protein sequence ID" value="PSN59625.1"/>
    <property type="molecule type" value="Genomic_DNA"/>
</dbReference>
<comment type="similarity">
    <text evidence="4">Belongs to the RBT5 family.</text>
</comment>
<evidence type="ECO:0000256" key="17">
    <source>
        <dbReference type="SAM" id="SignalP"/>
    </source>
</evidence>
<evidence type="ECO:0000256" key="11">
    <source>
        <dbReference type="ARBA" id="ARBA00023157"/>
    </source>
</evidence>
<keyword evidence="5" id="KW-0964">Secreted</keyword>
<feature type="transmembrane region" description="Helical" evidence="16">
    <location>
        <begin position="267"/>
        <end position="286"/>
    </location>
</feature>
<sequence length="462" mass="51730">MKSLISILVLFLAFSPLSSAQDSALTSAIELLPQCAISCLTTALAGSTCALTDQKCICADTQLQSGVEVCVLSTCTIKEALTTKNLTTATCNAPIRDRTQDLRVMNITTGVLSASFVLMRIFYKLFFCMTELGWDDYMVLATVVSGVPSTIITDRGTTANGLGRDIWTVPFDQITNFVRWFYVMEVLYFLQLTLLKLSLLFFFLRIFPSTPVRRILWMTVVFDILYGIAFVLAAIFQCKPISFYWTLWDGEHKGQCIDINALGWANAAISIFLDFWMLGIPLSQVIHLKLAWKKKVGVTLMFCVGTFVTVVSILRLQSLVHFAKSTNPTWDQWDVVNWSTIEINVGIMCACMPSMRIILVRLFPKVFGSSRGSSKQYSSNQKYGSKSRGFDTGASNSSGMGSQLGQKGVVRRERTVITIKKTFEIEHYPENDEEVLVPMENLEPRPTRPTKMRSHSLSEISL</sequence>
<feature type="transmembrane region" description="Helical" evidence="16">
    <location>
        <begin position="298"/>
        <end position="323"/>
    </location>
</feature>
<evidence type="ECO:0000256" key="3">
    <source>
        <dbReference type="ARBA" id="ARBA00004613"/>
    </source>
</evidence>
<keyword evidence="14" id="KW-0408">Iron</keyword>
<keyword evidence="11 14" id="KW-1015">Disulfide bond</keyword>
<dbReference type="GO" id="GO:0098552">
    <property type="term" value="C:side of membrane"/>
    <property type="evidence" value="ECO:0007669"/>
    <property type="project" value="UniProtKB-KW"/>
</dbReference>
<evidence type="ECO:0000256" key="9">
    <source>
        <dbReference type="ARBA" id="ARBA00022989"/>
    </source>
</evidence>
<feature type="compositionally biased region" description="Low complexity" evidence="15">
    <location>
        <begin position="369"/>
        <end position="379"/>
    </location>
</feature>
<dbReference type="GO" id="GO:0046872">
    <property type="term" value="F:metal ion binding"/>
    <property type="evidence" value="ECO:0007669"/>
    <property type="project" value="UniProtKB-UniRule"/>
</dbReference>
<keyword evidence="20" id="KW-1185">Reference proteome</keyword>
<dbReference type="STRING" id="1448308.A0A2T2N2E8"/>
<dbReference type="SMART" id="SM00747">
    <property type="entry name" value="CFEM"/>
    <property type="match status" value="1"/>
</dbReference>
<evidence type="ECO:0000256" key="1">
    <source>
        <dbReference type="ARBA" id="ARBA00004141"/>
    </source>
</evidence>
<keyword evidence="6" id="KW-0336">GPI-anchor</keyword>
<evidence type="ECO:0000256" key="15">
    <source>
        <dbReference type="SAM" id="MobiDB-lite"/>
    </source>
</evidence>
<evidence type="ECO:0000256" key="4">
    <source>
        <dbReference type="ARBA" id="ARBA00010031"/>
    </source>
</evidence>
<feature type="disulfide bond" evidence="14">
    <location>
        <begin position="39"/>
        <end position="70"/>
    </location>
</feature>
<evidence type="ECO:0000256" key="2">
    <source>
        <dbReference type="ARBA" id="ARBA00004589"/>
    </source>
</evidence>
<feature type="transmembrane region" description="Helical" evidence="16">
    <location>
        <begin position="180"/>
        <end position="203"/>
    </location>
</feature>
<dbReference type="InterPro" id="IPR049326">
    <property type="entry name" value="Rhodopsin_dom_fungi"/>
</dbReference>
<feature type="disulfide bond" evidence="14">
    <location>
        <begin position="49"/>
        <end position="56"/>
    </location>
</feature>
<keyword evidence="6" id="KW-0325">Glycoprotein</keyword>
<organism evidence="19 20">
    <name type="scientific">Corynespora cassiicola Philippines</name>
    <dbReference type="NCBI Taxonomy" id="1448308"/>
    <lineage>
        <taxon>Eukaryota</taxon>
        <taxon>Fungi</taxon>
        <taxon>Dikarya</taxon>
        <taxon>Ascomycota</taxon>
        <taxon>Pezizomycotina</taxon>
        <taxon>Dothideomycetes</taxon>
        <taxon>Pleosporomycetidae</taxon>
        <taxon>Pleosporales</taxon>
        <taxon>Corynesporascaceae</taxon>
        <taxon>Corynespora</taxon>
    </lineage>
</organism>
<gene>
    <name evidence="19" type="ORF">BS50DRAFT_227547</name>
</gene>
<feature type="signal peptide" evidence="17">
    <location>
        <begin position="1"/>
        <end position="20"/>
    </location>
</feature>
<evidence type="ECO:0000256" key="5">
    <source>
        <dbReference type="ARBA" id="ARBA00022525"/>
    </source>
</evidence>
<keyword evidence="14" id="KW-0349">Heme</keyword>
<feature type="transmembrane region" description="Helical" evidence="16">
    <location>
        <begin position="215"/>
        <end position="236"/>
    </location>
</feature>
<comment type="subcellular location">
    <subcellularLocation>
        <location evidence="2">Membrane</location>
        <topology evidence="2">Lipid-anchor</topology>
        <topology evidence="2">GPI-anchor</topology>
    </subcellularLocation>
    <subcellularLocation>
        <location evidence="1">Membrane</location>
        <topology evidence="1">Multi-pass membrane protein</topology>
    </subcellularLocation>
    <subcellularLocation>
        <location evidence="3">Secreted</location>
    </subcellularLocation>
</comment>
<feature type="domain" description="CFEM" evidence="18">
    <location>
        <begin position="7"/>
        <end position="115"/>
    </location>
</feature>
<evidence type="ECO:0000256" key="16">
    <source>
        <dbReference type="SAM" id="Phobius"/>
    </source>
</evidence>
<keyword evidence="8 17" id="KW-0732">Signal</keyword>
<evidence type="ECO:0000256" key="14">
    <source>
        <dbReference type="PROSITE-ProRule" id="PRU01356"/>
    </source>
</evidence>
<feature type="chain" id="PRO_5015407056" description="CFEM domain-containing protein" evidence="17">
    <location>
        <begin position="21"/>
        <end position="462"/>
    </location>
</feature>